<evidence type="ECO:0000313" key="9">
    <source>
        <dbReference type="EMBL" id="GES24255.1"/>
    </source>
</evidence>
<feature type="transmembrane region" description="Helical" evidence="7">
    <location>
        <begin position="214"/>
        <end position="241"/>
    </location>
</feature>
<comment type="similarity">
    <text evidence="7">Belongs to the binding-protein-dependent transport system permease family.</text>
</comment>
<keyword evidence="3" id="KW-1003">Cell membrane</keyword>
<reference evidence="9 10" key="1">
    <citation type="submission" date="2019-10" db="EMBL/GenBank/DDBJ databases">
        <title>Whole genome shotgun sequence of Acrocarpospora pleiomorpha NBRC 16267.</title>
        <authorList>
            <person name="Ichikawa N."/>
            <person name="Kimura A."/>
            <person name="Kitahashi Y."/>
            <person name="Komaki H."/>
            <person name="Oguchi A."/>
        </authorList>
    </citation>
    <scope>NUCLEOTIDE SEQUENCE [LARGE SCALE GENOMIC DNA]</scope>
    <source>
        <strain evidence="9 10">NBRC 16267</strain>
    </source>
</reference>
<dbReference type="RefSeq" id="WP_155349108.1">
    <property type="nucleotide sequence ID" value="NZ_BAAAHM010000005.1"/>
</dbReference>
<name>A0A5M3XSL3_9ACTN</name>
<evidence type="ECO:0000256" key="1">
    <source>
        <dbReference type="ARBA" id="ARBA00004651"/>
    </source>
</evidence>
<dbReference type="GO" id="GO:0005886">
    <property type="term" value="C:plasma membrane"/>
    <property type="evidence" value="ECO:0007669"/>
    <property type="project" value="UniProtKB-SubCell"/>
</dbReference>
<dbReference type="Pfam" id="PF00528">
    <property type="entry name" value="BPD_transp_1"/>
    <property type="match status" value="1"/>
</dbReference>
<evidence type="ECO:0000256" key="4">
    <source>
        <dbReference type="ARBA" id="ARBA00022692"/>
    </source>
</evidence>
<evidence type="ECO:0000256" key="3">
    <source>
        <dbReference type="ARBA" id="ARBA00022475"/>
    </source>
</evidence>
<evidence type="ECO:0000256" key="5">
    <source>
        <dbReference type="ARBA" id="ARBA00022989"/>
    </source>
</evidence>
<evidence type="ECO:0000259" key="8">
    <source>
        <dbReference type="PROSITE" id="PS50928"/>
    </source>
</evidence>
<dbReference type="CDD" id="cd06261">
    <property type="entry name" value="TM_PBP2"/>
    <property type="match status" value="1"/>
</dbReference>
<protein>
    <submittedName>
        <fullName evidence="9">Sulfonate ABC transporter</fullName>
    </submittedName>
</protein>
<dbReference type="Proteomes" id="UP000377595">
    <property type="component" value="Unassembled WGS sequence"/>
</dbReference>
<dbReference type="EMBL" id="BLAF01000049">
    <property type="protein sequence ID" value="GES24255.1"/>
    <property type="molecule type" value="Genomic_DNA"/>
</dbReference>
<keyword evidence="10" id="KW-1185">Reference proteome</keyword>
<evidence type="ECO:0000256" key="6">
    <source>
        <dbReference type="ARBA" id="ARBA00023136"/>
    </source>
</evidence>
<dbReference type="OrthoDB" id="5458199at2"/>
<keyword evidence="2 7" id="KW-0813">Transport</keyword>
<sequence length="254" mass="26760">MAFPRPNIPGLVTGIGLLALWQLLVSTGVLDFMFLPGPAAILGELPDLLASDGFAADFRHTLSLSLAGWVIGSAAGIAIGSVFGLSRIVRDWAMTTVTTVRLIPAIALLPLAALIFGLSSDMELAVVIYVSIWPVLVSVAGGIESVEPLLRDVARTLHLGWYRELVQVVLPSAVGPVLVGLRLSLSSAFVLAVVTEMIGNPAGLGNSLNNAKNAMQAELMFCYIIVIGLTAVILNGLFTWLSRLAAGRHRQGVV</sequence>
<keyword evidence="5 7" id="KW-1133">Transmembrane helix</keyword>
<keyword evidence="4 7" id="KW-0812">Transmembrane</keyword>
<feature type="transmembrane region" description="Helical" evidence="7">
    <location>
        <begin position="124"/>
        <end position="144"/>
    </location>
</feature>
<comment type="subcellular location">
    <subcellularLocation>
        <location evidence="1 7">Cell membrane</location>
        <topology evidence="1 7">Multi-pass membrane protein</topology>
    </subcellularLocation>
</comment>
<feature type="transmembrane region" description="Helical" evidence="7">
    <location>
        <begin position="67"/>
        <end position="86"/>
    </location>
</feature>
<evidence type="ECO:0000313" key="10">
    <source>
        <dbReference type="Proteomes" id="UP000377595"/>
    </source>
</evidence>
<dbReference type="InterPro" id="IPR000515">
    <property type="entry name" value="MetI-like"/>
</dbReference>
<dbReference type="PROSITE" id="PS50928">
    <property type="entry name" value="ABC_TM1"/>
    <property type="match status" value="1"/>
</dbReference>
<comment type="caution">
    <text evidence="9">The sequence shown here is derived from an EMBL/GenBank/DDBJ whole genome shotgun (WGS) entry which is preliminary data.</text>
</comment>
<evidence type="ECO:0000256" key="2">
    <source>
        <dbReference type="ARBA" id="ARBA00022448"/>
    </source>
</evidence>
<evidence type="ECO:0000256" key="7">
    <source>
        <dbReference type="RuleBase" id="RU363032"/>
    </source>
</evidence>
<dbReference type="SUPFAM" id="SSF161098">
    <property type="entry name" value="MetI-like"/>
    <property type="match status" value="1"/>
</dbReference>
<keyword evidence="6 7" id="KW-0472">Membrane</keyword>
<dbReference type="GO" id="GO:0055085">
    <property type="term" value="P:transmembrane transport"/>
    <property type="evidence" value="ECO:0007669"/>
    <property type="project" value="InterPro"/>
</dbReference>
<feature type="transmembrane region" description="Helical" evidence="7">
    <location>
        <begin position="98"/>
        <end position="118"/>
    </location>
</feature>
<dbReference type="PANTHER" id="PTHR30151:SF0">
    <property type="entry name" value="ABC TRANSPORTER PERMEASE PROTEIN MJ0413-RELATED"/>
    <property type="match status" value="1"/>
</dbReference>
<proteinExistence type="inferred from homology"/>
<organism evidence="9 10">
    <name type="scientific">Acrocarpospora pleiomorpha</name>
    <dbReference type="NCBI Taxonomy" id="90975"/>
    <lineage>
        <taxon>Bacteria</taxon>
        <taxon>Bacillati</taxon>
        <taxon>Actinomycetota</taxon>
        <taxon>Actinomycetes</taxon>
        <taxon>Streptosporangiales</taxon>
        <taxon>Streptosporangiaceae</taxon>
        <taxon>Acrocarpospora</taxon>
    </lineage>
</organism>
<dbReference type="AlphaFoldDB" id="A0A5M3XSL3"/>
<dbReference type="Gene3D" id="1.10.3720.10">
    <property type="entry name" value="MetI-like"/>
    <property type="match status" value="1"/>
</dbReference>
<feature type="domain" description="ABC transmembrane type-1" evidence="8">
    <location>
        <begin position="58"/>
        <end position="238"/>
    </location>
</feature>
<dbReference type="PANTHER" id="PTHR30151">
    <property type="entry name" value="ALKANE SULFONATE ABC TRANSPORTER-RELATED, MEMBRANE SUBUNIT"/>
    <property type="match status" value="1"/>
</dbReference>
<dbReference type="InterPro" id="IPR035906">
    <property type="entry name" value="MetI-like_sf"/>
</dbReference>
<accession>A0A5M3XSL3</accession>
<gene>
    <name evidence="9" type="primary">ssuC_7</name>
    <name evidence="9" type="ORF">Aple_071540</name>
</gene>